<proteinExistence type="predicted"/>
<evidence type="ECO:0000313" key="3">
    <source>
        <dbReference type="Proteomes" id="UP001497482"/>
    </source>
</evidence>
<gene>
    <name evidence="2" type="ORF">KC01_LOCUS7190</name>
</gene>
<evidence type="ECO:0008006" key="4">
    <source>
        <dbReference type="Google" id="ProtNLM"/>
    </source>
</evidence>
<name>A0AAV2JDP4_KNICA</name>
<feature type="region of interest" description="Disordered" evidence="1">
    <location>
        <begin position="1"/>
        <end position="23"/>
    </location>
</feature>
<reference evidence="2 3" key="1">
    <citation type="submission" date="2024-04" db="EMBL/GenBank/DDBJ databases">
        <authorList>
            <person name="Waldvogel A.-M."/>
            <person name="Schoenle A."/>
        </authorList>
    </citation>
    <scope>NUCLEOTIDE SEQUENCE [LARGE SCALE GENOMIC DNA]</scope>
</reference>
<sequence>MSVSRFTQPRPAQPLTGTPPKFPRSLLCALLSLSYRHSTTTSTTATAAQYGVRNPLGTGSLRFAPRRDLSFFGRKKRHMNGSEAGGVAQSKHINPS</sequence>
<dbReference type="EMBL" id="OZ035834">
    <property type="protein sequence ID" value="CAL1575669.1"/>
    <property type="molecule type" value="Genomic_DNA"/>
</dbReference>
<keyword evidence="3" id="KW-1185">Reference proteome</keyword>
<evidence type="ECO:0000256" key="1">
    <source>
        <dbReference type="SAM" id="MobiDB-lite"/>
    </source>
</evidence>
<dbReference type="Proteomes" id="UP001497482">
    <property type="component" value="Chromosome 12"/>
</dbReference>
<dbReference type="AlphaFoldDB" id="A0AAV2JDP4"/>
<accession>A0AAV2JDP4</accession>
<feature type="region of interest" description="Disordered" evidence="1">
    <location>
        <begin position="76"/>
        <end position="96"/>
    </location>
</feature>
<evidence type="ECO:0000313" key="2">
    <source>
        <dbReference type="EMBL" id="CAL1575669.1"/>
    </source>
</evidence>
<protein>
    <recommendedName>
        <fullName evidence="4">Secreted protein</fullName>
    </recommendedName>
</protein>
<organism evidence="2 3">
    <name type="scientific">Knipowitschia caucasica</name>
    <name type="common">Caucasian dwarf goby</name>
    <name type="synonym">Pomatoschistus caucasicus</name>
    <dbReference type="NCBI Taxonomy" id="637954"/>
    <lineage>
        <taxon>Eukaryota</taxon>
        <taxon>Metazoa</taxon>
        <taxon>Chordata</taxon>
        <taxon>Craniata</taxon>
        <taxon>Vertebrata</taxon>
        <taxon>Euteleostomi</taxon>
        <taxon>Actinopterygii</taxon>
        <taxon>Neopterygii</taxon>
        <taxon>Teleostei</taxon>
        <taxon>Neoteleostei</taxon>
        <taxon>Acanthomorphata</taxon>
        <taxon>Gobiaria</taxon>
        <taxon>Gobiiformes</taxon>
        <taxon>Gobioidei</taxon>
        <taxon>Gobiidae</taxon>
        <taxon>Gobiinae</taxon>
        <taxon>Knipowitschia</taxon>
    </lineage>
</organism>